<keyword evidence="3" id="KW-0520">NAD</keyword>
<evidence type="ECO:0000256" key="1">
    <source>
        <dbReference type="ARBA" id="ARBA00005854"/>
    </source>
</evidence>
<organism evidence="8">
    <name type="scientific">Micromonas pusilla (strain CCMP1545)</name>
    <name type="common">Picoplanktonic green alga</name>
    <dbReference type="NCBI Taxonomy" id="564608"/>
    <lineage>
        <taxon>Eukaryota</taxon>
        <taxon>Viridiplantae</taxon>
        <taxon>Chlorophyta</taxon>
        <taxon>Mamiellophyceae</taxon>
        <taxon>Mamiellales</taxon>
        <taxon>Mamiellaceae</taxon>
        <taxon>Micromonas</taxon>
    </lineage>
</organism>
<feature type="domain" description="D-isomer specific 2-hydroxyacid dehydrogenase catalytic" evidence="5">
    <location>
        <begin position="16"/>
        <end position="322"/>
    </location>
</feature>
<protein>
    <submittedName>
        <fullName evidence="7">Predicted protein</fullName>
    </submittedName>
</protein>
<proteinExistence type="inferred from homology"/>
<dbReference type="STRING" id="564608.C1MJ72"/>
<dbReference type="Proteomes" id="UP000001876">
    <property type="component" value="Unassembled WGS sequence"/>
</dbReference>
<gene>
    <name evidence="7" type="ORF">MICPUCDRAFT_31180</name>
</gene>
<evidence type="ECO:0000313" key="8">
    <source>
        <dbReference type="Proteomes" id="UP000001876"/>
    </source>
</evidence>
<dbReference type="GeneID" id="9680442"/>
<name>C1MJ72_MICPC</name>
<evidence type="ECO:0000256" key="4">
    <source>
        <dbReference type="RuleBase" id="RU003719"/>
    </source>
</evidence>
<dbReference type="PANTHER" id="PTHR43026:SF1">
    <property type="entry name" value="2-HYDROXYACID DEHYDROGENASE HOMOLOG 1-RELATED"/>
    <property type="match status" value="1"/>
</dbReference>
<dbReference type="SUPFAM" id="SSF52283">
    <property type="entry name" value="Formate/glycerate dehydrogenase catalytic domain-like"/>
    <property type="match status" value="1"/>
</dbReference>
<accession>C1MJ72</accession>
<dbReference type="InterPro" id="IPR006139">
    <property type="entry name" value="D-isomer_2_OHA_DH_cat_dom"/>
</dbReference>
<dbReference type="Pfam" id="PF00389">
    <property type="entry name" value="2-Hacid_dh"/>
    <property type="match status" value="1"/>
</dbReference>
<comment type="similarity">
    <text evidence="1 4">Belongs to the D-isomer specific 2-hydroxyacid dehydrogenase family.</text>
</comment>
<dbReference type="InterPro" id="IPR036291">
    <property type="entry name" value="NAD(P)-bd_dom_sf"/>
</dbReference>
<evidence type="ECO:0000259" key="5">
    <source>
        <dbReference type="Pfam" id="PF00389"/>
    </source>
</evidence>
<dbReference type="CDD" id="cd12183">
    <property type="entry name" value="LDH_like_2"/>
    <property type="match status" value="1"/>
</dbReference>
<dbReference type="InterPro" id="IPR029752">
    <property type="entry name" value="D-isomer_DH_CS1"/>
</dbReference>
<evidence type="ECO:0000256" key="3">
    <source>
        <dbReference type="ARBA" id="ARBA00023027"/>
    </source>
</evidence>
<evidence type="ECO:0000256" key="2">
    <source>
        <dbReference type="ARBA" id="ARBA00023002"/>
    </source>
</evidence>
<dbReference type="GO" id="GO:0051287">
    <property type="term" value="F:NAD binding"/>
    <property type="evidence" value="ECO:0007669"/>
    <property type="project" value="InterPro"/>
</dbReference>
<dbReference type="Gene3D" id="3.40.50.720">
    <property type="entry name" value="NAD(P)-binding Rossmann-like Domain"/>
    <property type="match status" value="2"/>
</dbReference>
<dbReference type="RefSeq" id="XP_003055783.1">
    <property type="nucleotide sequence ID" value="XM_003055737.1"/>
</dbReference>
<dbReference type="KEGG" id="mpp:MICPUCDRAFT_31180"/>
<dbReference type="PANTHER" id="PTHR43026">
    <property type="entry name" value="2-HYDROXYACID DEHYDROGENASE HOMOLOG 1-RELATED"/>
    <property type="match status" value="1"/>
</dbReference>
<dbReference type="InterPro" id="IPR006140">
    <property type="entry name" value="D-isomer_DH_NAD-bd"/>
</dbReference>
<keyword evidence="2 4" id="KW-0560">Oxidoreductase</keyword>
<dbReference type="PROSITE" id="PS00671">
    <property type="entry name" value="D_2_HYDROXYACID_DH_3"/>
    <property type="match status" value="1"/>
</dbReference>
<dbReference type="OrthoDB" id="298012at2759"/>
<dbReference type="eggNOG" id="KOG0068">
    <property type="taxonomic scope" value="Eukaryota"/>
</dbReference>
<dbReference type="AlphaFoldDB" id="C1MJ72"/>
<dbReference type="OMA" id="FIAMRCA"/>
<evidence type="ECO:0000259" key="6">
    <source>
        <dbReference type="Pfam" id="PF02826"/>
    </source>
</evidence>
<dbReference type="PROSITE" id="PS00670">
    <property type="entry name" value="D_2_HYDROXYACID_DH_2"/>
    <property type="match status" value="1"/>
</dbReference>
<sequence length="339" mass="35823">MKTTQTRVLEASFPGRVRCVEAALDVATAPLAAGSNAVCLFVNDDGGADVVNALADQGVRFIAMRCAGFDRIDLDACAARGIAVARVPAYSPYAVAEHAIALMLALNRQLIKSNARVLQGNYSLSGLVGFDMHGKTVGVVGTGKIGRCVAAPLIGMGCKVLAYDLYPSDEAIAMGVEYVDTIEELLPLCHIVTLHCPLNESTTHLMDERRLRLMRPGSMLVNTSRGALVDSAALAKALDERVIACVGMDVYEKEAGVFFKDSSEKTDDVSGSSVGADWDFELASLASRPNVLVTGHQAFLTAEALENIATTTVENLLEFESGVKRGEGGAYLNGVGLGH</sequence>
<reference evidence="7 8" key="1">
    <citation type="journal article" date="2009" name="Science">
        <title>Green evolution and dynamic adaptations revealed by genomes of the marine picoeukaryotes Micromonas.</title>
        <authorList>
            <person name="Worden A.Z."/>
            <person name="Lee J.H."/>
            <person name="Mock T."/>
            <person name="Rouze P."/>
            <person name="Simmons M.P."/>
            <person name="Aerts A.L."/>
            <person name="Allen A.E."/>
            <person name="Cuvelier M.L."/>
            <person name="Derelle E."/>
            <person name="Everett M.V."/>
            <person name="Foulon E."/>
            <person name="Grimwood J."/>
            <person name="Gundlach H."/>
            <person name="Henrissat B."/>
            <person name="Napoli C."/>
            <person name="McDonald S.M."/>
            <person name="Parker M.S."/>
            <person name="Rombauts S."/>
            <person name="Salamov A."/>
            <person name="Von Dassow P."/>
            <person name="Badger J.H."/>
            <person name="Coutinho P.M."/>
            <person name="Demir E."/>
            <person name="Dubchak I."/>
            <person name="Gentemann C."/>
            <person name="Eikrem W."/>
            <person name="Gready J.E."/>
            <person name="John U."/>
            <person name="Lanier W."/>
            <person name="Lindquist E.A."/>
            <person name="Lucas S."/>
            <person name="Mayer K.F."/>
            <person name="Moreau H."/>
            <person name="Not F."/>
            <person name="Otillar R."/>
            <person name="Panaud O."/>
            <person name="Pangilinan J."/>
            <person name="Paulsen I."/>
            <person name="Piegu B."/>
            <person name="Poliakov A."/>
            <person name="Robbens S."/>
            <person name="Schmutz J."/>
            <person name="Toulza E."/>
            <person name="Wyss T."/>
            <person name="Zelensky A."/>
            <person name="Zhou K."/>
            <person name="Armbrust E.V."/>
            <person name="Bhattacharya D."/>
            <person name="Goodenough U.W."/>
            <person name="Van de Peer Y."/>
            <person name="Grigoriev I.V."/>
        </authorList>
    </citation>
    <scope>NUCLEOTIDE SEQUENCE [LARGE SCALE GENOMIC DNA]</scope>
    <source>
        <strain evidence="7 8">CCMP1545</strain>
    </source>
</reference>
<keyword evidence="8" id="KW-1185">Reference proteome</keyword>
<evidence type="ECO:0000313" key="7">
    <source>
        <dbReference type="EMBL" id="EEH61035.1"/>
    </source>
</evidence>
<feature type="domain" description="D-isomer specific 2-hydroxyacid dehydrogenase NAD-binding" evidence="6">
    <location>
        <begin position="100"/>
        <end position="298"/>
    </location>
</feature>
<dbReference type="InterPro" id="IPR058205">
    <property type="entry name" value="D-LDH-like"/>
</dbReference>
<dbReference type="PROSITE" id="PS00065">
    <property type="entry name" value="D_2_HYDROXYACID_DH_1"/>
    <property type="match status" value="1"/>
</dbReference>
<dbReference type="SUPFAM" id="SSF51735">
    <property type="entry name" value="NAD(P)-binding Rossmann-fold domains"/>
    <property type="match status" value="1"/>
</dbReference>
<dbReference type="InterPro" id="IPR029753">
    <property type="entry name" value="D-isomer_DH_CS"/>
</dbReference>
<dbReference type="Pfam" id="PF02826">
    <property type="entry name" value="2-Hacid_dh_C"/>
    <property type="match status" value="1"/>
</dbReference>
<dbReference type="GO" id="GO:0016616">
    <property type="term" value="F:oxidoreductase activity, acting on the CH-OH group of donors, NAD or NADP as acceptor"/>
    <property type="evidence" value="ECO:0007669"/>
    <property type="project" value="InterPro"/>
</dbReference>
<dbReference type="EMBL" id="GG663735">
    <property type="protein sequence ID" value="EEH61035.1"/>
    <property type="molecule type" value="Genomic_DNA"/>
</dbReference>